<dbReference type="PANTHER" id="PTHR45754:SF3">
    <property type="entry name" value="METHYLENETETRAHYDROFOLATE REDUCTASE (NADPH)"/>
    <property type="match status" value="1"/>
</dbReference>
<dbReference type="GO" id="GO:0009086">
    <property type="term" value="P:methionine biosynthetic process"/>
    <property type="evidence" value="ECO:0007669"/>
    <property type="project" value="TreeGrafter"/>
</dbReference>
<comment type="cofactor">
    <cofactor evidence="1 9">
        <name>FAD</name>
        <dbReference type="ChEBI" id="CHEBI:57692"/>
    </cofactor>
</comment>
<evidence type="ECO:0000313" key="11">
    <source>
        <dbReference type="Proteomes" id="UP000588068"/>
    </source>
</evidence>
<evidence type="ECO:0000256" key="8">
    <source>
        <dbReference type="ARBA" id="ARBA00048628"/>
    </source>
</evidence>
<evidence type="ECO:0000256" key="5">
    <source>
        <dbReference type="ARBA" id="ARBA00022827"/>
    </source>
</evidence>
<accession>A0A841HW11</accession>
<evidence type="ECO:0000256" key="1">
    <source>
        <dbReference type="ARBA" id="ARBA00001974"/>
    </source>
</evidence>
<dbReference type="InterPro" id="IPR029041">
    <property type="entry name" value="FAD-linked_oxidoreductase-like"/>
</dbReference>
<evidence type="ECO:0000256" key="2">
    <source>
        <dbReference type="ARBA" id="ARBA00004777"/>
    </source>
</evidence>
<dbReference type="Proteomes" id="UP000588068">
    <property type="component" value="Unassembled WGS sequence"/>
</dbReference>
<comment type="pathway">
    <text evidence="7">Amino-acid biosynthesis; L-methionine biosynthesis via de novo pathway.</text>
</comment>
<comment type="pathway">
    <text evidence="2 9">One-carbon metabolism; tetrahydrofolate interconversion.</text>
</comment>
<keyword evidence="5 9" id="KW-0274">FAD</keyword>
<comment type="catalytic activity">
    <reaction evidence="8">
        <text>(6S)-5-methyl-5,6,7,8-tetrahydrofolate + NAD(+) = (6R)-5,10-methylene-5,6,7,8-tetrahydrofolate + NADH + H(+)</text>
        <dbReference type="Rhea" id="RHEA:19821"/>
        <dbReference type="ChEBI" id="CHEBI:15378"/>
        <dbReference type="ChEBI" id="CHEBI:15636"/>
        <dbReference type="ChEBI" id="CHEBI:18608"/>
        <dbReference type="ChEBI" id="CHEBI:57540"/>
        <dbReference type="ChEBI" id="CHEBI:57945"/>
        <dbReference type="EC" id="1.5.1.54"/>
    </reaction>
    <physiologicalReaction direction="right-to-left" evidence="8">
        <dbReference type="Rhea" id="RHEA:19823"/>
    </physiologicalReaction>
</comment>
<gene>
    <name evidence="10" type="ORF">HNQ60_004876</name>
</gene>
<name>A0A841HW11_9GAMM</name>
<dbReference type="CDD" id="cd00537">
    <property type="entry name" value="MTHFR"/>
    <property type="match status" value="1"/>
</dbReference>
<protein>
    <recommendedName>
        <fullName evidence="9">Methylenetetrahydrofolate reductase</fullName>
    </recommendedName>
</protein>
<evidence type="ECO:0000256" key="7">
    <source>
        <dbReference type="ARBA" id="ARBA00034478"/>
    </source>
</evidence>
<dbReference type="PANTHER" id="PTHR45754">
    <property type="entry name" value="METHYLENETETRAHYDROFOLATE REDUCTASE"/>
    <property type="match status" value="1"/>
</dbReference>
<organism evidence="10 11">
    <name type="scientific">Povalibacter uvarum</name>
    <dbReference type="NCBI Taxonomy" id="732238"/>
    <lineage>
        <taxon>Bacteria</taxon>
        <taxon>Pseudomonadati</taxon>
        <taxon>Pseudomonadota</taxon>
        <taxon>Gammaproteobacteria</taxon>
        <taxon>Steroidobacterales</taxon>
        <taxon>Steroidobacteraceae</taxon>
        <taxon>Povalibacter</taxon>
    </lineage>
</organism>
<sequence length="294" mass="31490">MLSLSHKLQSSTFTVTTELTPPKGTDLSDLLAKADSLRGYVDGINLTESPRARLAVGPLAVAKVLKDRGHEPIVQFTTRDRNRIALQADILGAAVLGIENMVFMAGDPPANGDHPQAKPVFDLSTIDLLQAARSLKEGRDMAGNELKGRPSLLLGATANPGCPDLQREVENVRRKIDAGAQFLQTQAVYDADALRRFVDALKPDANVLVGIIPLKSSKMANWLNANVPGIAVPEALIAEMDRVAGDAQAELKTSMDICARIVTEVKSHCAGVHLMAMGWEAHIPGILEASGVRR</sequence>
<dbReference type="UniPathway" id="UPA00193"/>
<keyword evidence="6 9" id="KW-0560">Oxidoreductase</keyword>
<proteinExistence type="inferred from homology"/>
<comment type="caution">
    <text evidence="10">The sequence shown here is derived from an EMBL/GenBank/DDBJ whole genome shotgun (WGS) entry which is preliminary data.</text>
</comment>
<dbReference type="GO" id="GO:0005829">
    <property type="term" value="C:cytosol"/>
    <property type="evidence" value="ECO:0007669"/>
    <property type="project" value="TreeGrafter"/>
</dbReference>
<dbReference type="GO" id="GO:0106312">
    <property type="term" value="F:methylenetetrahydrofolate reductase (NADH) activity"/>
    <property type="evidence" value="ECO:0007669"/>
    <property type="project" value="UniProtKB-EC"/>
</dbReference>
<evidence type="ECO:0000313" key="10">
    <source>
        <dbReference type="EMBL" id="MBB6095985.1"/>
    </source>
</evidence>
<keyword evidence="4 9" id="KW-0285">Flavoprotein</keyword>
<dbReference type="GO" id="GO:0035999">
    <property type="term" value="P:tetrahydrofolate interconversion"/>
    <property type="evidence" value="ECO:0007669"/>
    <property type="project" value="UniProtKB-UniPathway"/>
</dbReference>
<dbReference type="SUPFAM" id="SSF51730">
    <property type="entry name" value="FAD-linked oxidoreductase"/>
    <property type="match status" value="1"/>
</dbReference>
<dbReference type="AlphaFoldDB" id="A0A841HW11"/>
<comment type="similarity">
    <text evidence="3 9">Belongs to the methylenetetrahydrofolate reductase family.</text>
</comment>
<evidence type="ECO:0000256" key="3">
    <source>
        <dbReference type="ARBA" id="ARBA00006743"/>
    </source>
</evidence>
<keyword evidence="11" id="KW-1185">Reference proteome</keyword>
<evidence type="ECO:0000256" key="6">
    <source>
        <dbReference type="ARBA" id="ARBA00023002"/>
    </source>
</evidence>
<dbReference type="InterPro" id="IPR003171">
    <property type="entry name" value="Mehydrof_redctse-like"/>
</dbReference>
<evidence type="ECO:0000256" key="9">
    <source>
        <dbReference type="RuleBase" id="RU003862"/>
    </source>
</evidence>
<dbReference type="GO" id="GO:0071949">
    <property type="term" value="F:FAD binding"/>
    <property type="evidence" value="ECO:0007669"/>
    <property type="project" value="TreeGrafter"/>
</dbReference>
<dbReference type="EMBL" id="JACHHZ010000006">
    <property type="protein sequence ID" value="MBB6095985.1"/>
    <property type="molecule type" value="Genomic_DNA"/>
</dbReference>
<evidence type="ECO:0000256" key="4">
    <source>
        <dbReference type="ARBA" id="ARBA00022630"/>
    </source>
</evidence>
<dbReference type="Pfam" id="PF02219">
    <property type="entry name" value="MTHFR"/>
    <property type="match status" value="1"/>
</dbReference>
<dbReference type="Gene3D" id="3.20.20.220">
    <property type="match status" value="1"/>
</dbReference>
<dbReference type="RefSeq" id="WP_184335366.1">
    <property type="nucleotide sequence ID" value="NZ_JACHHZ010000006.1"/>
</dbReference>
<reference evidence="10 11" key="1">
    <citation type="submission" date="2020-08" db="EMBL/GenBank/DDBJ databases">
        <title>Genomic Encyclopedia of Type Strains, Phase IV (KMG-IV): sequencing the most valuable type-strain genomes for metagenomic binning, comparative biology and taxonomic classification.</title>
        <authorList>
            <person name="Goeker M."/>
        </authorList>
    </citation>
    <scope>NUCLEOTIDE SEQUENCE [LARGE SCALE GENOMIC DNA]</scope>
    <source>
        <strain evidence="10 11">DSM 26723</strain>
    </source>
</reference>